<name>A0A0P8CFT0_9EURY</name>
<sequence>KFEGMIPEGQYGAGTVKIWDKGFYETIYWKENKIEFIVKGEKMKGRYVLVKFKKAGEKNWLLFKGN</sequence>
<evidence type="ECO:0000313" key="3">
    <source>
        <dbReference type="Proteomes" id="UP000050360"/>
    </source>
</evidence>
<dbReference type="GO" id="GO:0016874">
    <property type="term" value="F:ligase activity"/>
    <property type="evidence" value="ECO:0007669"/>
    <property type="project" value="UniProtKB-KW"/>
</dbReference>
<comment type="caution">
    <text evidence="2">The sequence shown here is derived from an EMBL/GenBank/DDBJ whole genome shotgun (WGS) entry which is preliminary data.</text>
</comment>
<keyword evidence="2" id="KW-0436">Ligase</keyword>
<dbReference type="EMBL" id="LKCM01000354">
    <property type="protein sequence ID" value="KPQ41463.1"/>
    <property type="molecule type" value="Genomic_DNA"/>
</dbReference>
<evidence type="ECO:0000259" key="1">
    <source>
        <dbReference type="Pfam" id="PF13298"/>
    </source>
</evidence>
<dbReference type="InterPro" id="IPR014144">
    <property type="entry name" value="LigD_PE_domain"/>
</dbReference>
<feature type="domain" description="DNA ligase D 3'-phosphoesterase" evidence="1">
    <location>
        <begin position="1"/>
        <end position="51"/>
    </location>
</feature>
<protein>
    <submittedName>
        <fullName evidence="2">ATP-dependent DNA ligase</fullName>
    </submittedName>
</protein>
<proteinExistence type="predicted"/>
<accession>A0A0P8CFT0</accession>
<dbReference type="Pfam" id="PF13298">
    <property type="entry name" value="LigD_N"/>
    <property type="match status" value="1"/>
</dbReference>
<dbReference type="Proteomes" id="UP000050360">
    <property type="component" value="Unassembled WGS sequence"/>
</dbReference>
<gene>
    <name evidence="2" type="ORF">MPEBLZ_03984</name>
</gene>
<evidence type="ECO:0000313" key="2">
    <source>
        <dbReference type="EMBL" id="KPQ41463.1"/>
    </source>
</evidence>
<organism evidence="2 3">
    <name type="scientific">Candidatus Methanoperedens nitratireducens</name>
    <dbReference type="NCBI Taxonomy" id="1392998"/>
    <lineage>
        <taxon>Archaea</taxon>
        <taxon>Methanobacteriati</taxon>
        <taxon>Methanobacteriota</taxon>
        <taxon>Stenosarchaea group</taxon>
        <taxon>Methanomicrobia</taxon>
        <taxon>Methanosarcinales</taxon>
        <taxon>ANME-2 cluster</taxon>
        <taxon>Candidatus Methanoperedentaceae</taxon>
        <taxon>Candidatus Methanoperedens</taxon>
    </lineage>
</organism>
<reference evidence="2 3" key="1">
    <citation type="submission" date="2015-09" db="EMBL/GenBank/DDBJ databases">
        <title>A metagenomics-based metabolic model of nitrate-dependent anaerobic oxidation of methane by Methanoperedens-like archaea.</title>
        <authorList>
            <person name="Arshad A."/>
            <person name="Speth D.R."/>
            <person name="De Graaf R.M."/>
            <person name="Op Den Camp H.J."/>
            <person name="Jetten M.S."/>
            <person name="Welte C.U."/>
        </authorList>
    </citation>
    <scope>NUCLEOTIDE SEQUENCE [LARGE SCALE GENOMIC DNA]</scope>
</reference>
<feature type="non-terminal residue" evidence="2">
    <location>
        <position position="1"/>
    </location>
</feature>
<dbReference type="AlphaFoldDB" id="A0A0P8CFT0"/>